<dbReference type="Pfam" id="PF00309">
    <property type="entry name" value="Sigma54_AID"/>
    <property type="match status" value="1"/>
</dbReference>
<keyword evidence="2" id="KW-0240">DNA-directed RNA polymerase</keyword>
<dbReference type="InterPro" id="IPR038709">
    <property type="entry name" value="RpoN_core-bd_sf"/>
</dbReference>
<dbReference type="InterPro" id="IPR007046">
    <property type="entry name" value="RNA_pol_sigma_54_core-bd"/>
</dbReference>
<name>A0A7X2PDJ4_9SPIO</name>
<evidence type="ECO:0000256" key="1">
    <source>
        <dbReference type="ARBA" id="ARBA00008798"/>
    </source>
</evidence>
<evidence type="ECO:0000256" key="3">
    <source>
        <dbReference type="ARBA" id="ARBA00022679"/>
    </source>
</evidence>
<dbReference type="InterPro" id="IPR007634">
    <property type="entry name" value="RNA_pol_sigma_54_DNA-bd"/>
</dbReference>
<gene>
    <name evidence="11" type="primary">rpoN</name>
    <name evidence="11" type="ORF">FYJ80_06385</name>
</gene>
<dbReference type="Proteomes" id="UP000460549">
    <property type="component" value="Unassembled WGS sequence"/>
</dbReference>
<dbReference type="PANTHER" id="PTHR32248:SF4">
    <property type="entry name" value="RNA POLYMERASE SIGMA-54 FACTOR"/>
    <property type="match status" value="1"/>
</dbReference>
<dbReference type="NCBIfam" id="TIGR02395">
    <property type="entry name" value="rpoN_sigma"/>
    <property type="match status" value="1"/>
</dbReference>
<organism evidence="11 12">
    <name type="scientific">Bullifex porci</name>
    <dbReference type="NCBI Taxonomy" id="2606638"/>
    <lineage>
        <taxon>Bacteria</taxon>
        <taxon>Pseudomonadati</taxon>
        <taxon>Spirochaetota</taxon>
        <taxon>Spirochaetia</taxon>
        <taxon>Spirochaetales</taxon>
        <taxon>Spirochaetaceae</taxon>
        <taxon>Bullifex</taxon>
    </lineage>
</organism>
<dbReference type="GO" id="GO:0000428">
    <property type="term" value="C:DNA-directed RNA polymerase complex"/>
    <property type="evidence" value="ECO:0007669"/>
    <property type="project" value="UniProtKB-KW"/>
</dbReference>
<evidence type="ECO:0000259" key="9">
    <source>
        <dbReference type="Pfam" id="PF04552"/>
    </source>
</evidence>
<reference evidence="11 12" key="1">
    <citation type="submission" date="2019-08" db="EMBL/GenBank/DDBJ databases">
        <title>In-depth cultivation of the pig gut microbiome towards novel bacterial diversity and tailored functional studies.</title>
        <authorList>
            <person name="Wylensek D."/>
            <person name="Hitch T.C.A."/>
            <person name="Clavel T."/>
        </authorList>
    </citation>
    <scope>NUCLEOTIDE SEQUENCE [LARGE SCALE GENOMIC DNA]</scope>
    <source>
        <strain evidence="11 12">NM-380-WT-3C1</strain>
    </source>
</reference>
<feature type="domain" description="RNA polymerase sigma factor 54 core-binding" evidence="10">
    <location>
        <begin position="95"/>
        <end position="284"/>
    </location>
</feature>
<sequence length="463" mass="52406">MIASSLSLTQKQQLKLNTQMLQSLELMTLPLNELIQKIEDEASKNPTIVVEEPKKSNGVSYEEYLDKYSRRDRYEDYSDSSAYGSDLSDNHQNWLEGTVKEEETLEEHLLSQLGTIKLDENVSRVAEILISSLDEKGFFTREPSSLVSENDIQYLDEALKVLHQLEPAGIACKDYKESLVLQAIDAGLKGDDLVAFTELVNNYLEKMRAGKSKEVAKALKIDEEDLVALFDFLKTLTPYPGLKYCVSWDRSIIPDLSIKNEDGNKLVLRINDSSLPVVSVDNQYREMLDEYSDSKNKEEKEASKYLKAEVSSAESLINQLDLRRSTLEKVGRVLLEKQKSFFAFGPRSLKPLTLKEVADEIGVHETTVSRITTSKYIDTDWGLFQLKELFPSGIQNEDTGVTFSKTAVKDMVREIIENNTTGKALSDQKISDMLAQKGISCARRTVNKYRKELDIDSSYIRGV</sequence>
<evidence type="ECO:0000256" key="8">
    <source>
        <dbReference type="ARBA" id="ARBA00023163"/>
    </source>
</evidence>
<dbReference type="GO" id="GO:0006352">
    <property type="term" value="P:DNA-templated transcription initiation"/>
    <property type="evidence" value="ECO:0007669"/>
    <property type="project" value="InterPro"/>
</dbReference>
<dbReference type="GO" id="GO:0016779">
    <property type="term" value="F:nucleotidyltransferase activity"/>
    <property type="evidence" value="ECO:0007669"/>
    <property type="project" value="UniProtKB-KW"/>
</dbReference>
<protein>
    <submittedName>
        <fullName evidence="11">RNA polymerase factor sigma-54</fullName>
    </submittedName>
</protein>
<dbReference type="GO" id="GO:0003677">
    <property type="term" value="F:DNA binding"/>
    <property type="evidence" value="ECO:0007669"/>
    <property type="project" value="UniProtKB-KW"/>
</dbReference>
<dbReference type="Pfam" id="PF04963">
    <property type="entry name" value="Sigma54_CBD"/>
    <property type="match status" value="1"/>
</dbReference>
<accession>A0A7X2PDJ4</accession>
<dbReference type="Gene3D" id="1.10.10.1330">
    <property type="entry name" value="RNA polymerase sigma-54 factor, core-binding domain"/>
    <property type="match status" value="1"/>
</dbReference>
<evidence type="ECO:0000256" key="2">
    <source>
        <dbReference type="ARBA" id="ARBA00022478"/>
    </source>
</evidence>
<evidence type="ECO:0000256" key="4">
    <source>
        <dbReference type="ARBA" id="ARBA00022695"/>
    </source>
</evidence>
<dbReference type="PRINTS" id="PR00045">
    <property type="entry name" value="SIGMA54FCT"/>
</dbReference>
<comment type="similarity">
    <text evidence="1">Belongs to the sigma-54 factor family.</text>
</comment>
<dbReference type="EMBL" id="VUNN01000011">
    <property type="protein sequence ID" value="MSU06408.1"/>
    <property type="molecule type" value="Genomic_DNA"/>
</dbReference>
<comment type="caution">
    <text evidence="11">The sequence shown here is derived from an EMBL/GenBank/DDBJ whole genome shotgun (WGS) entry which is preliminary data.</text>
</comment>
<dbReference type="PANTHER" id="PTHR32248">
    <property type="entry name" value="RNA POLYMERASE SIGMA-54 FACTOR"/>
    <property type="match status" value="1"/>
</dbReference>
<dbReference type="Gene3D" id="1.10.10.60">
    <property type="entry name" value="Homeodomain-like"/>
    <property type="match status" value="1"/>
</dbReference>
<evidence type="ECO:0000313" key="11">
    <source>
        <dbReference type="EMBL" id="MSU06408.1"/>
    </source>
</evidence>
<evidence type="ECO:0000256" key="5">
    <source>
        <dbReference type="ARBA" id="ARBA00023015"/>
    </source>
</evidence>
<dbReference type="PROSITE" id="PS50044">
    <property type="entry name" value="SIGMA54_3"/>
    <property type="match status" value="1"/>
</dbReference>
<dbReference type="PROSITE" id="PS00718">
    <property type="entry name" value="SIGMA54_2"/>
    <property type="match status" value="1"/>
</dbReference>
<dbReference type="InterPro" id="IPR000394">
    <property type="entry name" value="RNA_pol_sigma_54"/>
</dbReference>
<evidence type="ECO:0000256" key="7">
    <source>
        <dbReference type="ARBA" id="ARBA00023125"/>
    </source>
</evidence>
<evidence type="ECO:0000259" key="10">
    <source>
        <dbReference type="Pfam" id="PF04963"/>
    </source>
</evidence>
<keyword evidence="3" id="KW-0808">Transferase</keyword>
<dbReference type="PIRSF" id="PIRSF000774">
    <property type="entry name" value="RpoN"/>
    <property type="match status" value="1"/>
</dbReference>
<keyword evidence="4" id="KW-0548">Nucleotidyltransferase</keyword>
<keyword evidence="12" id="KW-1185">Reference proteome</keyword>
<dbReference type="GO" id="GO:0001216">
    <property type="term" value="F:DNA-binding transcription activator activity"/>
    <property type="evidence" value="ECO:0007669"/>
    <property type="project" value="InterPro"/>
</dbReference>
<proteinExistence type="inferred from homology"/>
<feature type="domain" description="RNA polymerase sigma factor 54 DNA-binding" evidence="9">
    <location>
        <begin position="304"/>
        <end position="461"/>
    </location>
</feature>
<evidence type="ECO:0000256" key="6">
    <source>
        <dbReference type="ARBA" id="ARBA00023082"/>
    </source>
</evidence>
<dbReference type="RefSeq" id="WP_154425381.1">
    <property type="nucleotide sequence ID" value="NZ_JAQYGB010000044.1"/>
</dbReference>
<keyword evidence="6" id="KW-0731">Sigma factor</keyword>
<evidence type="ECO:0000313" key="12">
    <source>
        <dbReference type="Proteomes" id="UP000460549"/>
    </source>
</evidence>
<dbReference type="Pfam" id="PF04552">
    <property type="entry name" value="Sigma54_DBD"/>
    <property type="match status" value="1"/>
</dbReference>
<dbReference type="GO" id="GO:0016987">
    <property type="term" value="F:sigma factor activity"/>
    <property type="evidence" value="ECO:0007669"/>
    <property type="project" value="UniProtKB-KW"/>
</dbReference>
<keyword evidence="8" id="KW-0804">Transcription</keyword>
<keyword evidence="5" id="KW-0805">Transcription regulation</keyword>
<dbReference type="AlphaFoldDB" id="A0A7X2PDJ4"/>
<keyword evidence="7" id="KW-0238">DNA-binding</keyword>